<feature type="compositionally biased region" description="Low complexity" evidence="1">
    <location>
        <begin position="141"/>
        <end position="152"/>
    </location>
</feature>
<organism evidence="2 3">
    <name type="scientific">Phytophthora aleatoria</name>
    <dbReference type="NCBI Taxonomy" id="2496075"/>
    <lineage>
        <taxon>Eukaryota</taxon>
        <taxon>Sar</taxon>
        <taxon>Stramenopiles</taxon>
        <taxon>Oomycota</taxon>
        <taxon>Peronosporomycetes</taxon>
        <taxon>Peronosporales</taxon>
        <taxon>Peronosporaceae</taxon>
        <taxon>Phytophthora</taxon>
    </lineage>
</organism>
<evidence type="ECO:0000313" key="2">
    <source>
        <dbReference type="EMBL" id="KAG6961643.1"/>
    </source>
</evidence>
<comment type="caution">
    <text evidence="2">The sequence shown here is derived from an EMBL/GenBank/DDBJ whole genome shotgun (WGS) entry which is preliminary data.</text>
</comment>
<gene>
    <name evidence="2" type="ORF">JG688_00008981</name>
</gene>
<name>A0A8J5J470_9STRA</name>
<evidence type="ECO:0000313" key="3">
    <source>
        <dbReference type="Proteomes" id="UP000709295"/>
    </source>
</evidence>
<feature type="region of interest" description="Disordered" evidence="1">
    <location>
        <begin position="68"/>
        <end position="179"/>
    </location>
</feature>
<protein>
    <submittedName>
        <fullName evidence="2">Uncharacterized protein</fullName>
    </submittedName>
</protein>
<keyword evidence="3" id="KW-1185">Reference proteome</keyword>
<proteinExistence type="predicted"/>
<dbReference type="Proteomes" id="UP000709295">
    <property type="component" value="Unassembled WGS sequence"/>
</dbReference>
<sequence>MKRRSTSRQMSVESVDDGCAAEFEDIIKDGVAPFVGREGHRIDPLSQISMSCFRLVDCNVDVKSTKVEMDESADEMPATQPSERQVTRGTSSVPADTSGRQFDDEGTMRVPQATEAANSDSICATEGFPSAPRSAKRQHISSISSESSQSGSFVITKSAKSRGRPNVGKTQDQADRKTADCPWKRTANQLVQGTLAPVRSVRNIVKLLGKDHTYVDANGMLPTLSIALFRRPRRQLLAYILRQSATTIFALSSQGSLWEKHR</sequence>
<feature type="compositionally biased region" description="Polar residues" evidence="1">
    <location>
        <begin position="79"/>
        <end position="100"/>
    </location>
</feature>
<accession>A0A8J5J470</accession>
<dbReference type="AlphaFoldDB" id="A0A8J5J470"/>
<dbReference type="EMBL" id="JAENGY010000496">
    <property type="protein sequence ID" value="KAG6961643.1"/>
    <property type="molecule type" value="Genomic_DNA"/>
</dbReference>
<reference evidence="2" key="1">
    <citation type="submission" date="2021-01" db="EMBL/GenBank/DDBJ databases">
        <title>Phytophthora aleatoria, a newly-described species from Pinus radiata is distinct from Phytophthora cactorum isolates based on comparative genomics.</title>
        <authorList>
            <person name="Mcdougal R."/>
            <person name="Panda P."/>
            <person name="Williams N."/>
            <person name="Studholme D.J."/>
        </authorList>
    </citation>
    <scope>NUCLEOTIDE SEQUENCE</scope>
    <source>
        <strain evidence="2">NZFS 4037</strain>
    </source>
</reference>
<evidence type="ECO:0000256" key="1">
    <source>
        <dbReference type="SAM" id="MobiDB-lite"/>
    </source>
</evidence>